<proteinExistence type="predicted"/>
<dbReference type="AlphaFoldDB" id="A0A1E1KQN5"/>
<dbReference type="InterPro" id="IPR052184">
    <property type="entry name" value="SDR_enzymes"/>
</dbReference>
<dbReference type="GO" id="GO:0016616">
    <property type="term" value="F:oxidoreductase activity, acting on the CH-OH group of donors, NAD or NADP as acceptor"/>
    <property type="evidence" value="ECO:0007669"/>
    <property type="project" value="TreeGrafter"/>
</dbReference>
<dbReference type="SUPFAM" id="SSF51735">
    <property type="entry name" value="NAD(P)-binding Rossmann-fold domains"/>
    <property type="match status" value="1"/>
</dbReference>
<gene>
    <name evidence="1" type="ORF">RAG0_08393</name>
</gene>
<evidence type="ECO:0000313" key="2">
    <source>
        <dbReference type="Proteomes" id="UP000178912"/>
    </source>
</evidence>
<dbReference type="Pfam" id="PF00106">
    <property type="entry name" value="adh_short"/>
    <property type="match status" value="1"/>
</dbReference>
<dbReference type="OrthoDB" id="5296at2759"/>
<sequence length="122" mass="12979">MVGPFLTTKAFLPQLRLSKNAVITNISSNAGSISDNDSGGNLSYRVAKAALNMVSVDTARELAPEGIACIALHPGGVKTKMSGFTGHMGPDEAVTRMLKVLDGIDMSKTGRFFHRDGQELAW</sequence>
<dbReference type="Gene3D" id="3.40.50.720">
    <property type="entry name" value="NAD(P)-binding Rossmann-like Domain"/>
    <property type="match status" value="1"/>
</dbReference>
<dbReference type="Proteomes" id="UP000178912">
    <property type="component" value="Unassembled WGS sequence"/>
</dbReference>
<accession>A0A1E1KQN5</accession>
<protein>
    <submittedName>
        <fullName evidence="1">Related to C-factor</fullName>
    </submittedName>
</protein>
<evidence type="ECO:0000313" key="1">
    <source>
        <dbReference type="EMBL" id="CZT00313.1"/>
    </source>
</evidence>
<dbReference type="PANTHER" id="PTHR45458">
    <property type="entry name" value="SHORT-CHAIN DEHYDROGENASE/REDUCTASE SDR"/>
    <property type="match status" value="1"/>
</dbReference>
<reference evidence="2" key="1">
    <citation type="submission" date="2016-03" db="EMBL/GenBank/DDBJ databases">
        <authorList>
            <person name="Guldener U."/>
        </authorList>
    </citation>
    <scope>NUCLEOTIDE SEQUENCE [LARGE SCALE GENOMIC DNA]</scope>
    <source>
        <strain evidence="2">04CH-RAC-A.6.1</strain>
    </source>
</reference>
<dbReference type="PRINTS" id="PR00081">
    <property type="entry name" value="GDHRDH"/>
</dbReference>
<dbReference type="PANTHER" id="PTHR45458:SF1">
    <property type="entry name" value="SHORT CHAIN DEHYDROGENASE"/>
    <property type="match status" value="1"/>
</dbReference>
<dbReference type="EMBL" id="FJUX01000044">
    <property type="protein sequence ID" value="CZT00313.1"/>
    <property type="molecule type" value="Genomic_DNA"/>
</dbReference>
<dbReference type="InterPro" id="IPR002347">
    <property type="entry name" value="SDR_fam"/>
</dbReference>
<organism evidence="1 2">
    <name type="scientific">Rhynchosporium agropyri</name>
    <dbReference type="NCBI Taxonomy" id="914238"/>
    <lineage>
        <taxon>Eukaryota</taxon>
        <taxon>Fungi</taxon>
        <taxon>Dikarya</taxon>
        <taxon>Ascomycota</taxon>
        <taxon>Pezizomycotina</taxon>
        <taxon>Leotiomycetes</taxon>
        <taxon>Helotiales</taxon>
        <taxon>Ploettnerulaceae</taxon>
        <taxon>Rhynchosporium</taxon>
    </lineage>
</organism>
<dbReference type="InterPro" id="IPR036291">
    <property type="entry name" value="NAD(P)-bd_dom_sf"/>
</dbReference>
<keyword evidence="2" id="KW-1185">Reference proteome</keyword>
<name>A0A1E1KQN5_9HELO</name>